<dbReference type="SMART" id="SM00028">
    <property type="entry name" value="TPR"/>
    <property type="match status" value="7"/>
</dbReference>
<dbReference type="Proteomes" id="UP000548476">
    <property type="component" value="Unassembled WGS sequence"/>
</dbReference>
<reference evidence="2 3" key="1">
    <citation type="submission" date="2020-08" db="EMBL/GenBank/DDBJ databases">
        <title>Genomic Encyclopedia of Type Strains, Phase IV (KMG-IV): sequencing the most valuable type-strain genomes for metagenomic binning, comparative biology and taxonomic classification.</title>
        <authorList>
            <person name="Goeker M."/>
        </authorList>
    </citation>
    <scope>NUCLEOTIDE SEQUENCE [LARGE SCALE GENOMIC DNA]</scope>
    <source>
        <strain evidence="2 3">YIM 65646</strain>
    </source>
</reference>
<dbReference type="Gene3D" id="1.25.40.10">
    <property type="entry name" value="Tetratricopeptide repeat domain"/>
    <property type="match status" value="3"/>
</dbReference>
<organism evidence="2 3">
    <name type="scientific">Phytomonospora endophytica</name>
    <dbReference type="NCBI Taxonomy" id="714109"/>
    <lineage>
        <taxon>Bacteria</taxon>
        <taxon>Bacillati</taxon>
        <taxon>Actinomycetota</taxon>
        <taxon>Actinomycetes</taxon>
        <taxon>Micromonosporales</taxon>
        <taxon>Micromonosporaceae</taxon>
        <taxon>Phytomonospora</taxon>
    </lineage>
</organism>
<dbReference type="InterPro" id="IPR011990">
    <property type="entry name" value="TPR-like_helical_dom_sf"/>
</dbReference>
<dbReference type="AlphaFoldDB" id="A0A841FLW2"/>
<keyword evidence="3" id="KW-1185">Reference proteome</keyword>
<evidence type="ECO:0000313" key="3">
    <source>
        <dbReference type="Proteomes" id="UP000548476"/>
    </source>
</evidence>
<evidence type="ECO:0000256" key="1">
    <source>
        <dbReference type="SAM" id="MobiDB-lite"/>
    </source>
</evidence>
<dbReference type="RefSeq" id="WP_184789687.1">
    <property type="nucleotide sequence ID" value="NZ_BONT01000058.1"/>
</dbReference>
<comment type="caution">
    <text evidence="2">The sequence shown here is derived from an EMBL/GenBank/DDBJ whole genome shotgun (WGS) entry which is preliminary data.</text>
</comment>
<evidence type="ECO:0000313" key="2">
    <source>
        <dbReference type="EMBL" id="MBB6036854.1"/>
    </source>
</evidence>
<gene>
    <name evidence="2" type="ORF">HNR73_004727</name>
</gene>
<proteinExistence type="predicted"/>
<accession>A0A841FLW2</accession>
<sequence length="930" mass="101345">MPTVNNNAHDGGTVNAPLYGDVNYHYTAGSFFLSAFAEDSPPADWAQQPSRLLNAAHAVVPFHGRGEENRRLTRWRDGTDRLSLFLVHAAGGQGKSRLAARFASASPGWRVWRAHPESALAPEGSRSTLDGLEQDELILVDYADRWPHDALKALCLHAMRSPARIRILLLARSVAFWWPLLGTLGQELPAHDLPLLPLVDEHDRPRLYADASAAFARALAAPPPSGEAPRGLGHRSYETVLAVHMRALAGVLATGADRAPDEVDEVAAFLLRREMGAWRELRHAGAQGRIDYRSGDRELAQAVFVAALAGPAPGFEAGVGLLDSVEMEHAQQVLADHRYCYPAEDARQYLEPLYPDRLAEDFIALLTPGHRVRTFPVNGWAESAPAKLLARQDGPAPAHTARTLTALTSAALRWPHLVPLLDELLRGDPGLAVAAGGVTLENLAAMTDIDEETLELVSEHLPSGADSGMDIGAWQLVERLVGDRLAGETDPVLQARLHTRRGLRRTSVGQHGQALRDLDIAADLFRRLSGIRPNEYTYSHVHACHARGLVLNELRRHDDALASVALAETLLTRLPGGRDHPVFLEILANKAVILGRLDRHAEAKQAGQALTDHMRDVPAQSFSTLLASAQAAIGLGVSLRKEGAYPEAMKLLRGALARVQEAGDGPDVIGVRSHLLINLGTICFEAGLRDEAEAATREAARIIEELHERNPGRHENALRVARNNLALFTGADSDPDESIDSHDRAQRLTNLAVTCTAEQRWNDALKLDREAVEIYRGLSAVDPQMNPDLAIALGHLAQDLVMLEDFVAADAAIDEAETIFERLTDGRTYRYEIALTRMNRVSCASVLRGLEPALLLAREVAAEAEELSATDPRALAVLHGALTLQRELLLAAGRRKESERVDAHRATLPKPPKDGTSFVTNFSLVPPDRR</sequence>
<dbReference type="SUPFAM" id="SSF48452">
    <property type="entry name" value="TPR-like"/>
    <property type="match status" value="2"/>
</dbReference>
<name>A0A841FLW2_9ACTN</name>
<dbReference type="EMBL" id="JACHGT010000010">
    <property type="protein sequence ID" value="MBB6036854.1"/>
    <property type="molecule type" value="Genomic_DNA"/>
</dbReference>
<dbReference type="InterPro" id="IPR019734">
    <property type="entry name" value="TPR_rpt"/>
</dbReference>
<feature type="region of interest" description="Disordered" evidence="1">
    <location>
        <begin position="900"/>
        <end position="930"/>
    </location>
</feature>
<protein>
    <submittedName>
        <fullName evidence="2">Tetratricopeptide (TPR) repeat protein</fullName>
    </submittedName>
</protein>